<proteinExistence type="predicted"/>
<accession>A0ABX8S827</accession>
<feature type="chain" id="PRO_5045659591" evidence="5">
    <location>
        <begin position="27"/>
        <end position="306"/>
    </location>
</feature>
<dbReference type="EMBL" id="CP079105">
    <property type="protein sequence ID" value="QXQ14019.1"/>
    <property type="molecule type" value="Genomic_DNA"/>
</dbReference>
<evidence type="ECO:0000256" key="3">
    <source>
        <dbReference type="ARBA" id="ARBA00022989"/>
    </source>
</evidence>
<evidence type="ECO:0000256" key="5">
    <source>
        <dbReference type="SAM" id="SignalP"/>
    </source>
</evidence>
<dbReference type="PROSITE" id="PS51257">
    <property type="entry name" value="PROKAR_LIPOPROTEIN"/>
    <property type="match status" value="1"/>
</dbReference>
<protein>
    <submittedName>
        <fullName evidence="6">Neutral zinc metallopeptidase</fullName>
    </submittedName>
</protein>
<keyword evidence="2" id="KW-0812">Transmembrane</keyword>
<evidence type="ECO:0000256" key="2">
    <source>
        <dbReference type="ARBA" id="ARBA00022692"/>
    </source>
</evidence>
<keyword evidence="4" id="KW-0472">Membrane</keyword>
<comment type="subcellular location">
    <subcellularLocation>
        <location evidence="1">Membrane</location>
        <topology evidence="1">Single-pass membrane protein</topology>
    </subcellularLocation>
</comment>
<dbReference type="Pfam" id="PF04228">
    <property type="entry name" value="Zn_peptidase"/>
    <property type="match status" value="1"/>
</dbReference>
<dbReference type="PANTHER" id="PTHR30168:SF0">
    <property type="entry name" value="INNER MEMBRANE PROTEIN"/>
    <property type="match status" value="1"/>
</dbReference>
<dbReference type="Proteomes" id="UP000887023">
    <property type="component" value="Chromosome"/>
</dbReference>
<keyword evidence="5" id="KW-0732">Signal</keyword>
<organism evidence="6 7">
    <name type="scientific">Skermania pinensis</name>
    <dbReference type="NCBI Taxonomy" id="39122"/>
    <lineage>
        <taxon>Bacteria</taxon>
        <taxon>Bacillati</taxon>
        <taxon>Actinomycetota</taxon>
        <taxon>Actinomycetes</taxon>
        <taxon>Mycobacteriales</taxon>
        <taxon>Gordoniaceae</taxon>
        <taxon>Skermania</taxon>
    </lineage>
</organism>
<evidence type="ECO:0000256" key="1">
    <source>
        <dbReference type="ARBA" id="ARBA00004167"/>
    </source>
</evidence>
<keyword evidence="7" id="KW-1185">Reference proteome</keyword>
<evidence type="ECO:0000256" key="4">
    <source>
        <dbReference type="ARBA" id="ARBA00023136"/>
    </source>
</evidence>
<gene>
    <name evidence="6" type="ORF">KV203_00665</name>
</gene>
<dbReference type="RefSeq" id="WP_066471924.1">
    <property type="nucleotide sequence ID" value="NZ_CBCRUZ010000029.1"/>
</dbReference>
<evidence type="ECO:0000313" key="6">
    <source>
        <dbReference type="EMBL" id="QXQ14019.1"/>
    </source>
</evidence>
<sequence length="306" mass="32467">MRYLRGVSVRQLAAGLLTACALTGCAESPIIADPGIHSIARTATSTTAGYGYGYAGPATTSSATSSVRTTVATSSKPQPVPATAANPLTQPVALARRSCRLPAWQSDPARVQTFLNEALRCLDRVWRPVLEKVQLPFRPAQVQVINQVTMQDCGRPPEQNSFYCNGVIYLVPASYQQSVIAPVGVPTAAVDMLAHEYGHHLQELSGTLPAALAQIEAAGRRTPAGQELSRRAELQAQCLSGMFIGASFDATTVSLAQRDNYSRGDAPGAEPDHGQPQNFGSWFDKGVQLNTLDACNTWIAGSAEVG</sequence>
<keyword evidence="3" id="KW-1133">Transmembrane helix</keyword>
<feature type="signal peptide" evidence="5">
    <location>
        <begin position="1"/>
        <end position="26"/>
    </location>
</feature>
<evidence type="ECO:0000313" key="7">
    <source>
        <dbReference type="Proteomes" id="UP000887023"/>
    </source>
</evidence>
<name>A0ABX8S827_9ACTN</name>
<reference evidence="6" key="1">
    <citation type="submission" date="2021-07" db="EMBL/GenBank/DDBJ databases">
        <title>Candidatus Kaistella beijingensis sp. nov. isolated from a municipal wastewater treatment plant is involved in sludge foaming.</title>
        <authorList>
            <person name="Song Y."/>
            <person name="Liu S.-J."/>
        </authorList>
    </citation>
    <scope>NUCLEOTIDE SEQUENCE</scope>
    <source>
        <strain evidence="6">DSM 43998</strain>
    </source>
</reference>
<dbReference type="InterPro" id="IPR007343">
    <property type="entry name" value="Uncharacterised_pept_Zn_put"/>
</dbReference>
<dbReference type="PANTHER" id="PTHR30168">
    <property type="entry name" value="PUTATIVE MEMBRANE PROTEIN YPFJ"/>
    <property type="match status" value="1"/>
</dbReference>